<evidence type="ECO:0000256" key="9">
    <source>
        <dbReference type="RuleBase" id="RU364090"/>
    </source>
</evidence>
<keyword evidence="5 9" id="KW-0812">Transmembrane</keyword>
<evidence type="ECO:0000256" key="1">
    <source>
        <dbReference type="ARBA" id="ARBA00004651"/>
    </source>
</evidence>
<dbReference type="GO" id="GO:0009425">
    <property type="term" value="C:bacterial-type flagellum basal body"/>
    <property type="evidence" value="ECO:0007669"/>
    <property type="project" value="UniProtKB-SubCell"/>
</dbReference>
<dbReference type="PANTHER" id="PTHR34040">
    <property type="entry name" value="FLAGELLAR BIOSYNTHETIC PROTEIN FLIQ"/>
    <property type="match status" value="1"/>
</dbReference>
<evidence type="ECO:0000256" key="2">
    <source>
        <dbReference type="ARBA" id="ARBA00006156"/>
    </source>
</evidence>
<dbReference type="Pfam" id="PF01313">
    <property type="entry name" value="Bac_export_3"/>
    <property type="match status" value="1"/>
</dbReference>
<gene>
    <name evidence="9" type="primary">fliQ</name>
    <name evidence="10" type="ORF">GPICK_14150</name>
</gene>
<dbReference type="GO" id="GO:0005886">
    <property type="term" value="C:plasma membrane"/>
    <property type="evidence" value="ECO:0007669"/>
    <property type="project" value="UniProtKB-SubCell"/>
</dbReference>
<dbReference type="RefSeq" id="WP_039744229.1">
    <property type="nucleotide sequence ID" value="NZ_CP009788.1"/>
</dbReference>
<dbReference type="PIRSF" id="PIRSF004669">
    <property type="entry name" value="FliQ"/>
    <property type="match status" value="1"/>
</dbReference>
<dbReference type="NCBIfam" id="TIGR01402">
    <property type="entry name" value="fliQ"/>
    <property type="match status" value="1"/>
</dbReference>
<dbReference type="OrthoDB" id="9806440at2"/>
<feature type="transmembrane region" description="Helical" evidence="9">
    <location>
        <begin position="47"/>
        <end position="68"/>
    </location>
</feature>
<comment type="subcellular location">
    <subcellularLocation>
        <location evidence="1 9">Cell membrane</location>
        <topology evidence="1">Multi-pass membrane protein</topology>
    </subcellularLocation>
    <subcellularLocation>
        <location evidence="9">Bacterial flagellum basal body</location>
    </subcellularLocation>
</comment>
<dbReference type="AlphaFoldDB" id="A0A0B5BGS8"/>
<keyword evidence="10" id="KW-0969">Cilium</keyword>
<evidence type="ECO:0000313" key="10">
    <source>
        <dbReference type="EMBL" id="AJE04339.1"/>
    </source>
</evidence>
<keyword evidence="7 9" id="KW-0472">Membrane</keyword>
<accession>A0A0B5BGS8</accession>
<dbReference type="KEGG" id="gpi:GPICK_14150"/>
<dbReference type="EMBL" id="CP009788">
    <property type="protein sequence ID" value="AJE04339.1"/>
    <property type="molecule type" value="Genomic_DNA"/>
</dbReference>
<keyword evidence="10" id="KW-0966">Cell projection</keyword>
<dbReference type="InterPro" id="IPR002191">
    <property type="entry name" value="Bac_export_3"/>
</dbReference>
<sequence length="89" mass="9940">MNPDLVVQLTRRSFEVTLMLSAPLLIAGLVVGLLISIFQAVTSIQEATLAFAPKIIAVMVALVIFFPWMMSYMSDFTREIYALIATMRQ</sequence>
<dbReference type="GO" id="GO:0009306">
    <property type="term" value="P:protein secretion"/>
    <property type="evidence" value="ECO:0007669"/>
    <property type="project" value="InterPro"/>
</dbReference>
<dbReference type="GO" id="GO:0044780">
    <property type="term" value="P:bacterial-type flagellum assembly"/>
    <property type="evidence" value="ECO:0007669"/>
    <property type="project" value="InterPro"/>
</dbReference>
<feature type="transmembrane region" description="Helical" evidence="9">
    <location>
        <begin position="20"/>
        <end position="41"/>
    </location>
</feature>
<dbReference type="PRINTS" id="PR00952">
    <property type="entry name" value="TYPE3IMQPROT"/>
</dbReference>
<evidence type="ECO:0000256" key="7">
    <source>
        <dbReference type="ARBA" id="ARBA00023136"/>
    </source>
</evidence>
<keyword evidence="4 9" id="KW-1003">Cell membrane</keyword>
<keyword evidence="11" id="KW-1185">Reference proteome</keyword>
<evidence type="ECO:0000256" key="6">
    <source>
        <dbReference type="ARBA" id="ARBA00022989"/>
    </source>
</evidence>
<keyword evidence="10" id="KW-0282">Flagellum</keyword>
<keyword evidence="6 9" id="KW-1133">Transmembrane helix</keyword>
<evidence type="ECO:0000256" key="5">
    <source>
        <dbReference type="ARBA" id="ARBA00022692"/>
    </source>
</evidence>
<keyword evidence="8 9" id="KW-0975">Bacterial flagellum</keyword>
<comment type="function">
    <text evidence="9">Role in flagellar biosynthesis.</text>
</comment>
<dbReference type="Proteomes" id="UP000057609">
    <property type="component" value="Chromosome"/>
</dbReference>
<comment type="similarity">
    <text evidence="2 9">Belongs to the FliQ/MopD/SpaQ family.</text>
</comment>
<reference evidence="10 11" key="1">
    <citation type="journal article" date="2015" name="Genome Announc.">
        <title>Complete Genome of Geobacter pickeringii G13T, a Metal-Reducing Isolate from Sedimentary Kaolin Deposits.</title>
        <authorList>
            <person name="Badalamenti J.P."/>
            <person name="Bond D.R."/>
        </authorList>
    </citation>
    <scope>NUCLEOTIDE SEQUENCE [LARGE SCALE GENOMIC DNA]</scope>
    <source>
        <strain evidence="10 11">G13</strain>
    </source>
</reference>
<evidence type="ECO:0000256" key="8">
    <source>
        <dbReference type="ARBA" id="ARBA00023143"/>
    </source>
</evidence>
<protein>
    <recommendedName>
        <fullName evidence="3 9">Flagellar biosynthetic protein FliQ</fullName>
    </recommendedName>
</protein>
<proteinExistence type="inferred from homology"/>
<organism evidence="10 11">
    <name type="scientific">Geobacter pickeringii</name>
    <dbReference type="NCBI Taxonomy" id="345632"/>
    <lineage>
        <taxon>Bacteria</taxon>
        <taxon>Pseudomonadati</taxon>
        <taxon>Thermodesulfobacteriota</taxon>
        <taxon>Desulfuromonadia</taxon>
        <taxon>Geobacterales</taxon>
        <taxon>Geobacteraceae</taxon>
        <taxon>Geobacter</taxon>
    </lineage>
</organism>
<evidence type="ECO:0000313" key="11">
    <source>
        <dbReference type="Proteomes" id="UP000057609"/>
    </source>
</evidence>
<dbReference type="PANTHER" id="PTHR34040:SF2">
    <property type="entry name" value="FLAGELLAR BIOSYNTHETIC PROTEIN FLIQ"/>
    <property type="match status" value="1"/>
</dbReference>
<dbReference type="HOGENOM" id="CLU_164516_2_0_7"/>
<evidence type="ECO:0000256" key="4">
    <source>
        <dbReference type="ARBA" id="ARBA00022475"/>
    </source>
</evidence>
<name>A0A0B5BGS8_9BACT</name>
<evidence type="ECO:0000256" key="3">
    <source>
        <dbReference type="ARBA" id="ARBA00021718"/>
    </source>
</evidence>
<dbReference type="STRING" id="345632.GPICK_14150"/>
<dbReference type="InterPro" id="IPR006305">
    <property type="entry name" value="FliQ"/>
</dbReference>